<evidence type="ECO:0000256" key="2">
    <source>
        <dbReference type="ARBA" id="ARBA00022692"/>
    </source>
</evidence>
<dbReference type="Proteomes" id="UP001177023">
    <property type="component" value="Unassembled WGS sequence"/>
</dbReference>
<dbReference type="PANTHER" id="PTHR11040:SF140">
    <property type="entry name" value="ZRT (ZRT), IRT- (IRT-) LIKE PROTEIN TRANSPORTER"/>
    <property type="match status" value="1"/>
</dbReference>
<name>A0AA36CT64_9BILA</name>
<evidence type="ECO:0008006" key="8">
    <source>
        <dbReference type="Google" id="ProtNLM"/>
    </source>
</evidence>
<dbReference type="Pfam" id="PF02535">
    <property type="entry name" value="Zip"/>
    <property type="match status" value="1"/>
</dbReference>
<keyword evidence="2 5" id="KW-0812">Transmembrane</keyword>
<feature type="transmembrane region" description="Helical" evidence="5">
    <location>
        <begin position="169"/>
        <end position="194"/>
    </location>
</feature>
<evidence type="ECO:0000313" key="6">
    <source>
        <dbReference type="EMBL" id="CAJ0574042.1"/>
    </source>
</evidence>
<dbReference type="GO" id="GO:0005385">
    <property type="term" value="F:zinc ion transmembrane transporter activity"/>
    <property type="evidence" value="ECO:0007669"/>
    <property type="project" value="TreeGrafter"/>
</dbReference>
<organism evidence="6 7">
    <name type="scientific">Mesorhabditis spiculigera</name>
    <dbReference type="NCBI Taxonomy" id="96644"/>
    <lineage>
        <taxon>Eukaryota</taxon>
        <taxon>Metazoa</taxon>
        <taxon>Ecdysozoa</taxon>
        <taxon>Nematoda</taxon>
        <taxon>Chromadorea</taxon>
        <taxon>Rhabditida</taxon>
        <taxon>Rhabditina</taxon>
        <taxon>Rhabditomorpha</taxon>
        <taxon>Rhabditoidea</taxon>
        <taxon>Rhabditidae</taxon>
        <taxon>Mesorhabditinae</taxon>
        <taxon>Mesorhabditis</taxon>
    </lineage>
</organism>
<gene>
    <name evidence="6" type="ORF">MSPICULIGERA_LOCUS12385</name>
</gene>
<evidence type="ECO:0000256" key="1">
    <source>
        <dbReference type="ARBA" id="ARBA00004141"/>
    </source>
</evidence>
<feature type="transmembrane region" description="Helical" evidence="5">
    <location>
        <begin position="263"/>
        <end position="283"/>
    </location>
</feature>
<comment type="caution">
    <text evidence="6">The sequence shown here is derived from an EMBL/GenBank/DDBJ whole genome shotgun (WGS) entry which is preliminary data.</text>
</comment>
<evidence type="ECO:0000256" key="4">
    <source>
        <dbReference type="ARBA" id="ARBA00023136"/>
    </source>
</evidence>
<proteinExistence type="predicted"/>
<feature type="transmembrane region" description="Helical" evidence="5">
    <location>
        <begin position="39"/>
        <end position="58"/>
    </location>
</feature>
<feature type="transmembrane region" description="Helical" evidence="5">
    <location>
        <begin position="70"/>
        <end position="91"/>
    </location>
</feature>
<dbReference type="PANTHER" id="PTHR11040">
    <property type="entry name" value="ZINC/IRON TRANSPORTER"/>
    <property type="match status" value="1"/>
</dbReference>
<feature type="transmembrane region" description="Helical" evidence="5">
    <location>
        <begin position="200"/>
        <end position="223"/>
    </location>
</feature>
<dbReference type="EMBL" id="CATQJA010002626">
    <property type="protein sequence ID" value="CAJ0574042.1"/>
    <property type="molecule type" value="Genomic_DNA"/>
</dbReference>
<feature type="transmembrane region" description="Helical" evidence="5">
    <location>
        <begin position="303"/>
        <end position="320"/>
    </location>
</feature>
<evidence type="ECO:0000256" key="3">
    <source>
        <dbReference type="ARBA" id="ARBA00022989"/>
    </source>
</evidence>
<protein>
    <recommendedName>
        <fullName evidence="8">Zinc transporter ZIP1</fullName>
    </recommendedName>
</protein>
<feature type="non-terminal residue" evidence="6">
    <location>
        <position position="1"/>
    </location>
</feature>
<keyword evidence="3 5" id="KW-1133">Transmembrane helix</keyword>
<dbReference type="AlphaFoldDB" id="A0AA36CT64"/>
<reference evidence="6" key="1">
    <citation type="submission" date="2023-06" db="EMBL/GenBank/DDBJ databases">
        <authorList>
            <person name="Delattre M."/>
        </authorList>
    </citation>
    <scope>NUCLEOTIDE SEQUENCE</scope>
    <source>
        <strain evidence="6">AF72</strain>
    </source>
</reference>
<accession>A0AA36CT64</accession>
<dbReference type="InterPro" id="IPR003689">
    <property type="entry name" value="ZIP"/>
</dbReference>
<comment type="subcellular location">
    <subcellularLocation>
        <location evidence="1">Membrane</location>
        <topology evidence="1">Multi-pass membrane protein</topology>
    </subcellularLocation>
</comment>
<evidence type="ECO:0000313" key="7">
    <source>
        <dbReference type="Proteomes" id="UP001177023"/>
    </source>
</evidence>
<evidence type="ECO:0000256" key="5">
    <source>
        <dbReference type="SAM" id="Phobius"/>
    </source>
</evidence>
<feature type="transmembrane region" description="Helical" evidence="5">
    <location>
        <begin position="230"/>
        <end position="257"/>
    </location>
</feature>
<dbReference type="GO" id="GO:0005886">
    <property type="term" value="C:plasma membrane"/>
    <property type="evidence" value="ECO:0007669"/>
    <property type="project" value="TreeGrafter"/>
</dbReference>
<keyword evidence="7" id="KW-1185">Reference proteome</keyword>
<feature type="transmembrane region" description="Helical" evidence="5">
    <location>
        <begin position="107"/>
        <end position="124"/>
    </location>
</feature>
<sequence length="323" mass="34878">MKPHWIDVLFPSTRTDSCHPEIKRLERDLYEPDGPRDSLRALILFLLFAMTFGAFMLARIFQAPWAQRAVLPLVSMIGGGVFLSTCLLDILPDAMESLEKAEIDMEFPLAEACLGLGFVIVLTIEQVAIHLQEIGVIGGSHVQIHDHDHGESHASHEHSAIQEAPDSSAALSAIIMVVAISVHALFEGVSLAIIDEPAKLLQIFLALAIHKTIIGFTLGIRLWQSGLRQLVIVICGLILAIQVMIGGLAGISLMHFLSGGSRATAALVTTVLQGFSCGTFLYITTCEILPHELGKPGLRLAKLGAMCFGCLIVLAFTLAFPDT</sequence>
<keyword evidence="4 5" id="KW-0472">Membrane</keyword>